<feature type="domain" description="Acyl-CoA dehydrogenase/oxidase C-terminal" evidence="6">
    <location>
        <begin position="190"/>
        <end position="315"/>
    </location>
</feature>
<gene>
    <name evidence="7" type="ORF">FEG63_17535</name>
</gene>
<accession>A0ABX2JZV5</accession>
<dbReference type="Gene3D" id="1.20.140.10">
    <property type="entry name" value="Butyryl-CoA Dehydrogenase, subunit A, domain 3"/>
    <property type="match status" value="1"/>
</dbReference>
<dbReference type="InterPro" id="IPR009075">
    <property type="entry name" value="AcylCo_DH/oxidase_C"/>
</dbReference>
<comment type="caution">
    <text evidence="7">The sequence shown here is derived from an EMBL/GenBank/DDBJ whole genome shotgun (WGS) entry which is preliminary data.</text>
</comment>
<proteinExistence type="inferred from homology"/>
<keyword evidence="5" id="KW-0560">Oxidoreductase</keyword>
<dbReference type="InterPro" id="IPR050741">
    <property type="entry name" value="Acyl-CoA_dehydrogenase"/>
</dbReference>
<evidence type="ECO:0000259" key="6">
    <source>
        <dbReference type="Pfam" id="PF00441"/>
    </source>
</evidence>
<keyword evidence="4" id="KW-0274">FAD</keyword>
<evidence type="ECO:0000256" key="3">
    <source>
        <dbReference type="ARBA" id="ARBA00022630"/>
    </source>
</evidence>
<comment type="similarity">
    <text evidence="2">Belongs to the acyl-CoA dehydrogenase family.</text>
</comment>
<reference evidence="7 8" key="1">
    <citation type="submission" date="2019-05" db="EMBL/GenBank/DDBJ databases">
        <title>Mycolicibacterium sphagni ENV482 genome assembly.</title>
        <authorList>
            <person name="Chen W."/>
            <person name="Faulkner N.W."/>
            <person name="Hyman M.R."/>
        </authorList>
    </citation>
    <scope>NUCLEOTIDE SEQUENCE [LARGE SCALE GENOMIC DNA]</scope>
    <source>
        <strain evidence="7 8">ENV482</strain>
    </source>
</reference>
<dbReference type="InterPro" id="IPR009100">
    <property type="entry name" value="AcylCoA_DH/oxidase_NM_dom_sf"/>
</dbReference>
<evidence type="ECO:0000313" key="8">
    <source>
        <dbReference type="Proteomes" id="UP000708347"/>
    </source>
</evidence>
<keyword evidence="8" id="KW-1185">Reference proteome</keyword>
<dbReference type="Proteomes" id="UP000708347">
    <property type="component" value="Unassembled WGS sequence"/>
</dbReference>
<sequence>MTRTLTGGVFGPPSTAHDFAELRQLAEDIGAQSFDERIGHRGLPDEFDATAWGHLQTAGLTRLTSDPESGGGPRELAVILRALARHAVTVPLAETDVLAGWLAARAGLEVPGEGPLTIAIGATGAATIPGVPYAGGAAAVVLALRDDSALQVAITHPTTISSGHNLGGEPRDTVTVEAPTEFVTVDGAADELLRRGAWARCVQALGALDAAVEFSVAHTREREQFGRPLSAFQAVQHALASMAGEVERARAATELAVAAVADHGFDSAQADYAVTVAKVVLGRVVPAVVTSAHQLHGAIGVTLEHRLWLATMRARGWIDEFGDTASHATRLGRLAVAYDGDPWDFVVGRY</sequence>
<dbReference type="SUPFAM" id="SSF56645">
    <property type="entry name" value="Acyl-CoA dehydrogenase NM domain-like"/>
    <property type="match status" value="1"/>
</dbReference>
<evidence type="ECO:0000256" key="4">
    <source>
        <dbReference type="ARBA" id="ARBA00022827"/>
    </source>
</evidence>
<dbReference type="Gene3D" id="1.10.540.10">
    <property type="entry name" value="Acyl-CoA dehydrogenase/oxidase, N-terminal domain"/>
    <property type="match status" value="1"/>
</dbReference>
<keyword evidence="3" id="KW-0285">Flavoprotein</keyword>
<evidence type="ECO:0000256" key="1">
    <source>
        <dbReference type="ARBA" id="ARBA00001974"/>
    </source>
</evidence>
<dbReference type="SUPFAM" id="SSF47203">
    <property type="entry name" value="Acyl-CoA dehydrogenase C-terminal domain-like"/>
    <property type="match status" value="1"/>
</dbReference>
<comment type="cofactor">
    <cofactor evidence="1">
        <name>FAD</name>
        <dbReference type="ChEBI" id="CHEBI:57692"/>
    </cofactor>
</comment>
<dbReference type="PANTHER" id="PTHR48083:SF2">
    <property type="entry name" value="MEDIUM-CHAIN SPECIFIC ACYL-COA DEHYDROGENASE, MITOCHONDRIAL"/>
    <property type="match status" value="1"/>
</dbReference>
<evidence type="ECO:0000256" key="2">
    <source>
        <dbReference type="ARBA" id="ARBA00009347"/>
    </source>
</evidence>
<organism evidence="7 8">
    <name type="scientific">Mycolicibacterium sphagni</name>
    <dbReference type="NCBI Taxonomy" id="1786"/>
    <lineage>
        <taxon>Bacteria</taxon>
        <taxon>Bacillati</taxon>
        <taxon>Actinomycetota</taxon>
        <taxon>Actinomycetes</taxon>
        <taxon>Mycobacteriales</taxon>
        <taxon>Mycobacteriaceae</taxon>
        <taxon>Mycolicibacterium</taxon>
    </lineage>
</organism>
<dbReference type="InterPro" id="IPR036250">
    <property type="entry name" value="AcylCo_DH-like_C"/>
</dbReference>
<evidence type="ECO:0000256" key="5">
    <source>
        <dbReference type="ARBA" id="ARBA00023002"/>
    </source>
</evidence>
<dbReference type="EMBL" id="VBSB01000010">
    <property type="protein sequence ID" value="NTY61349.1"/>
    <property type="molecule type" value="Genomic_DNA"/>
</dbReference>
<dbReference type="InterPro" id="IPR037069">
    <property type="entry name" value="AcylCoA_DH/ox_N_sf"/>
</dbReference>
<evidence type="ECO:0000313" key="7">
    <source>
        <dbReference type="EMBL" id="NTY61349.1"/>
    </source>
</evidence>
<dbReference type="Pfam" id="PF00441">
    <property type="entry name" value="Acyl-CoA_dh_1"/>
    <property type="match status" value="1"/>
</dbReference>
<dbReference type="PANTHER" id="PTHR48083">
    <property type="entry name" value="MEDIUM-CHAIN SPECIFIC ACYL-COA DEHYDROGENASE, MITOCHONDRIAL-RELATED"/>
    <property type="match status" value="1"/>
</dbReference>
<protein>
    <submittedName>
        <fullName evidence="7">Acyl-CoA dehydrogenase</fullName>
    </submittedName>
</protein>
<name>A0ABX2JZV5_9MYCO</name>
<dbReference type="RefSeq" id="WP_174399115.1">
    <property type="nucleotide sequence ID" value="NZ_VBSB01000010.1"/>
</dbReference>